<dbReference type="Pfam" id="PF00701">
    <property type="entry name" value="DHDPS"/>
    <property type="match status" value="1"/>
</dbReference>
<dbReference type="PANTHER" id="PTHR12128">
    <property type="entry name" value="DIHYDRODIPICOLINATE SYNTHASE"/>
    <property type="match status" value="1"/>
</dbReference>
<evidence type="ECO:0000256" key="9">
    <source>
        <dbReference type="ARBA" id="ARBA00023270"/>
    </source>
</evidence>
<keyword evidence="8" id="KW-0456">Lyase</keyword>
<evidence type="ECO:0000256" key="6">
    <source>
        <dbReference type="ARBA" id="ARBA00022915"/>
    </source>
</evidence>
<dbReference type="EnsemblPlants" id="Pp3c5_24750V3.3">
    <property type="protein sequence ID" value="Pp3c5_24750V3.3"/>
    <property type="gene ID" value="Pp3c5_24750"/>
</dbReference>
<proteinExistence type="inferred from homology"/>
<comment type="pathway">
    <text evidence="2">Amino-acid biosynthesis; L-lysine biosynthesis via DAP pathway; (S)-tetrahydrodipicolinate from L-aspartate: step 3/4.</text>
</comment>
<dbReference type="OrthoDB" id="191315at2759"/>
<dbReference type="InterPro" id="IPR005263">
    <property type="entry name" value="DapA"/>
</dbReference>
<evidence type="ECO:0000256" key="10">
    <source>
        <dbReference type="ARBA" id="ARBA00047836"/>
    </source>
</evidence>
<dbReference type="Gene3D" id="3.20.20.70">
    <property type="entry name" value="Aldolase class I"/>
    <property type="match status" value="1"/>
</dbReference>
<dbReference type="OMA" id="ALCAMIT"/>
<keyword evidence="7" id="KW-0457">Lysine biosynthesis</keyword>
<dbReference type="PaxDb" id="3218-PP1S23_281V6.1"/>
<keyword evidence="13" id="KW-1185">Reference proteome</keyword>
<dbReference type="PRINTS" id="PR00146">
    <property type="entry name" value="DHPICSNTHASE"/>
</dbReference>
<dbReference type="GeneID" id="112282977"/>
<dbReference type="EMBL" id="ABEU02000005">
    <property type="protein sequence ID" value="PNR54443.1"/>
    <property type="molecule type" value="Genomic_DNA"/>
</dbReference>
<evidence type="ECO:0000256" key="7">
    <source>
        <dbReference type="ARBA" id="ARBA00023154"/>
    </source>
</evidence>
<dbReference type="UniPathway" id="UPA00034">
    <property type="reaction ID" value="UER00017"/>
</dbReference>
<evidence type="ECO:0000256" key="2">
    <source>
        <dbReference type="ARBA" id="ARBA00005120"/>
    </source>
</evidence>
<organism evidence="11">
    <name type="scientific">Physcomitrium patens</name>
    <name type="common">Spreading-leaved earth moss</name>
    <name type="synonym">Physcomitrella patens</name>
    <dbReference type="NCBI Taxonomy" id="3218"/>
    <lineage>
        <taxon>Eukaryota</taxon>
        <taxon>Viridiplantae</taxon>
        <taxon>Streptophyta</taxon>
        <taxon>Embryophyta</taxon>
        <taxon>Bryophyta</taxon>
        <taxon>Bryophytina</taxon>
        <taxon>Bryopsida</taxon>
        <taxon>Funariidae</taxon>
        <taxon>Funariales</taxon>
        <taxon>Funariaceae</taxon>
        <taxon>Physcomitrium</taxon>
    </lineage>
</organism>
<dbReference type="NCBIfam" id="TIGR00674">
    <property type="entry name" value="dapA"/>
    <property type="match status" value="1"/>
</dbReference>
<reference evidence="11 13" key="2">
    <citation type="journal article" date="2018" name="Plant J.">
        <title>The Physcomitrella patens chromosome-scale assembly reveals moss genome structure and evolution.</title>
        <authorList>
            <person name="Lang D."/>
            <person name="Ullrich K.K."/>
            <person name="Murat F."/>
            <person name="Fuchs J."/>
            <person name="Jenkins J."/>
            <person name="Haas F.B."/>
            <person name="Piednoel M."/>
            <person name="Gundlach H."/>
            <person name="Van Bel M."/>
            <person name="Meyberg R."/>
            <person name="Vives C."/>
            <person name="Morata J."/>
            <person name="Symeonidi A."/>
            <person name="Hiss M."/>
            <person name="Muchero W."/>
            <person name="Kamisugi Y."/>
            <person name="Saleh O."/>
            <person name="Blanc G."/>
            <person name="Decker E.L."/>
            <person name="van Gessel N."/>
            <person name="Grimwood J."/>
            <person name="Hayes R.D."/>
            <person name="Graham S.W."/>
            <person name="Gunter L.E."/>
            <person name="McDaniel S.F."/>
            <person name="Hoernstein S.N.W."/>
            <person name="Larsson A."/>
            <person name="Li F.W."/>
            <person name="Perroud P.F."/>
            <person name="Phillips J."/>
            <person name="Ranjan P."/>
            <person name="Rokshar D.S."/>
            <person name="Rothfels C.J."/>
            <person name="Schneider L."/>
            <person name="Shu S."/>
            <person name="Stevenson D.W."/>
            <person name="Thummler F."/>
            <person name="Tillich M."/>
            <person name="Villarreal Aguilar J.C."/>
            <person name="Widiez T."/>
            <person name="Wong G.K."/>
            <person name="Wymore A."/>
            <person name="Zhang Y."/>
            <person name="Zimmer A.D."/>
            <person name="Quatrano R.S."/>
            <person name="Mayer K.F.X."/>
            <person name="Goodstein D."/>
            <person name="Casacuberta J.M."/>
            <person name="Vandepoele K."/>
            <person name="Reski R."/>
            <person name="Cuming A.C."/>
            <person name="Tuskan G.A."/>
            <person name="Maumus F."/>
            <person name="Salse J."/>
            <person name="Schmutz J."/>
            <person name="Rensing S.A."/>
        </authorList>
    </citation>
    <scope>NUCLEOTIDE SEQUENCE [LARGE SCALE GENOMIC DNA]</scope>
    <source>
        <strain evidence="12 13">cv. Gransden 2004</strain>
    </source>
</reference>
<dbReference type="KEGG" id="ppp:112282977"/>
<dbReference type="Proteomes" id="UP000006727">
    <property type="component" value="Chromosome 5"/>
</dbReference>
<dbReference type="InterPro" id="IPR013785">
    <property type="entry name" value="Aldolase_TIM"/>
</dbReference>
<dbReference type="SMART" id="SM01130">
    <property type="entry name" value="DHDPS"/>
    <property type="match status" value="1"/>
</dbReference>
<dbReference type="AlphaFoldDB" id="A0A2K1KL06"/>
<evidence type="ECO:0000256" key="5">
    <source>
        <dbReference type="ARBA" id="ARBA00022605"/>
    </source>
</evidence>
<evidence type="ECO:0000256" key="3">
    <source>
        <dbReference type="ARBA" id="ARBA00007592"/>
    </source>
</evidence>
<dbReference type="HAMAP" id="MF_00418">
    <property type="entry name" value="DapA"/>
    <property type="match status" value="1"/>
</dbReference>
<keyword evidence="9" id="KW-0704">Schiff base</keyword>
<evidence type="ECO:0000256" key="1">
    <source>
        <dbReference type="ARBA" id="ARBA00003294"/>
    </source>
</evidence>
<evidence type="ECO:0000313" key="12">
    <source>
        <dbReference type="EnsemblPlants" id="Pp3c5_24750V3.1"/>
    </source>
</evidence>
<dbReference type="EC" id="4.3.3.7" evidence="4"/>
<keyword evidence="5" id="KW-0028">Amino-acid biosynthesis</keyword>
<name>A0A2K1KL06_PHYPA</name>
<comment type="catalytic activity">
    <reaction evidence="10">
        <text>L-aspartate 4-semialdehyde + pyruvate = (2S,4S)-4-hydroxy-2,3,4,5-tetrahydrodipicolinate + H2O + H(+)</text>
        <dbReference type="Rhea" id="RHEA:34171"/>
        <dbReference type="ChEBI" id="CHEBI:15361"/>
        <dbReference type="ChEBI" id="CHEBI:15377"/>
        <dbReference type="ChEBI" id="CHEBI:15378"/>
        <dbReference type="ChEBI" id="CHEBI:67139"/>
        <dbReference type="ChEBI" id="CHEBI:537519"/>
        <dbReference type="EC" id="4.3.3.7"/>
    </reaction>
</comment>
<evidence type="ECO:0000313" key="13">
    <source>
        <dbReference type="Proteomes" id="UP000006727"/>
    </source>
</evidence>
<evidence type="ECO:0000313" key="11">
    <source>
        <dbReference type="EMBL" id="PNR54443.1"/>
    </source>
</evidence>
<keyword evidence="6" id="KW-0220">Diaminopimelate biosynthesis</keyword>
<dbReference type="PANTHER" id="PTHR12128:SF15">
    <property type="entry name" value="4-HYDROXY-TETRAHYDRODIPICOLINATE SYNTHASE 1, CHLOROPLASTIC"/>
    <property type="match status" value="1"/>
</dbReference>
<accession>A0A2K1KL06</accession>
<dbReference type="InterPro" id="IPR002220">
    <property type="entry name" value="DapA-like"/>
</dbReference>
<dbReference type="GO" id="GO:0009089">
    <property type="term" value="P:lysine biosynthetic process via diaminopimelate"/>
    <property type="evidence" value="ECO:0007669"/>
    <property type="project" value="UniProtKB-UniPathway"/>
</dbReference>
<reference evidence="12" key="3">
    <citation type="submission" date="2020-12" db="UniProtKB">
        <authorList>
            <consortium name="EnsemblPlants"/>
        </authorList>
    </citation>
    <scope>IDENTIFICATION</scope>
</reference>
<dbReference type="RefSeq" id="XP_024377003.1">
    <property type="nucleotide sequence ID" value="XM_024521235.2"/>
</dbReference>
<dbReference type="InterPro" id="IPR020624">
    <property type="entry name" value="Schiff_base-form_aldolases_CS"/>
</dbReference>
<comment type="similarity">
    <text evidence="3">Belongs to the DapA family.</text>
</comment>
<dbReference type="GO" id="GO:0019877">
    <property type="term" value="P:diaminopimelate biosynthetic process"/>
    <property type="evidence" value="ECO:0007669"/>
    <property type="project" value="UniProtKB-KW"/>
</dbReference>
<dbReference type="EnsemblPlants" id="Pp3c5_24750V3.1">
    <property type="protein sequence ID" value="Pp3c5_24750V3.1"/>
    <property type="gene ID" value="Pp3c5_24750"/>
</dbReference>
<evidence type="ECO:0000256" key="8">
    <source>
        <dbReference type="ARBA" id="ARBA00023239"/>
    </source>
</evidence>
<comment type="function">
    <text evidence="1">Catalyzes the condensation of (S)-aspartate-beta-semialdehyde [(S)-ASA] and pyruvate to 4-hydroxy-tetrahydrodipicolinate (HTPA).</text>
</comment>
<dbReference type="CDD" id="cd00950">
    <property type="entry name" value="DHDPS"/>
    <property type="match status" value="1"/>
</dbReference>
<protein>
    <recommendedName>
        <fullName evidence="4">4-hydroxy-tetrahydrodipicolinate synthase</fullName>
        <ecNumber evidence="4">4.3.3.7</ecNumber>
    </recommendedName>
</protein>
<dbReference type="InterPro" id="IPR020625">
    <property type="entry name" value="Schiff_base-form_aldolases_AS"/>
</dbReference>
<dbReference type="Gramene" id="Pp3c5_24750V3.3">
    <property type="protein sequence ID" value="Pp3c5_24750V3.3"/>
    <property type="gene ID" value="Pp3c5_24750"/>
</dbReference>
<dbReference type="FunCoup" id="A0A2K1KL06">
    <property type="interactions" value="810"/>
</dbReference>
<dbReference type="PROSITE" id="PS00665">
    <property type="entry name" value="DHDPS_1"/>
    <property type="match status" value="1"/>
</dbReference>
<sequence>MAATLRIGCVKSHAAAFEVGSLCGASEWEPRHSASFRGVRLGNVVPKTDARAVRQRVGAARAALMQAPSLPMRSHATKIRNSVEAVKNLRLITAVKTPYLPDGRFDLEAYDTIVDLQIANGAEGLIVGGTTGEGQLMTWDEHIMLIAHTVHIFGDAIKVIGNTGSNSTREAIHATEQGFGVGMHGALHINPYYGKTSNEGLIKHFESVLEMGPTIIYNVPGRTGQDIPPSVIERISDKRNFVGIKECVGNDRVGAYVKKGLTIWSGNDDQFHDARWDYGAQGVISVVSNLIPQLAHKLLFEGKDSELNEKLLPLIDWLFVEPNPIGLNTALCQLGLIRPVFRLPYVPLGKEKRREFVQMVNQIGRHHFVGDKDVQVMEDNDFLLLDRF</sequence>
<dbReference type="GO" id="GO:0008840">
    <property type="term" value="F:4-hydroxy-tetrahydrodipicolinate synthase activity"/>
    <property type="evidence" value="ECO:0000318"/>
    <property type="project" value="GO_Central"/>
</dbReference>
<dbReference type="PROSITE" id="PS00666">
    <property type="entry name" value="DHDPS_2"/>
    <property type="match status" value="1"/>
</dbReference>
<gene>
    <name evidence="12" type="primary">LOC112282977</name>
    <name evidence="11" type="ORF">PHYPA_008120</name>
</gene>
<dbReference type="Gramene" id="Pp3c5_24750V3.1">
    <property type="protein sequence ID" value="Pp3c5_24750V3.1"/>
    <property type="gene ID" value="Pp3c5_24750"/>
</dbReference>
<dbReference type="STRING" id="3218.A0A2K1KL06"/>
<dbReference type="SUPFAM" id="SSF51569">
    <property type="entry name" value="Aldolase"/>
    <property type="match status" value="1"/>
</dbReference>
<reference evidence="11 13" key="1">
    <citation type="journal article" date="2008" name="Science">
        <title>The Physcomitrella genome reveals evolutionary insights into the conquest of land by plants.</title>
        <authorList>
            <person name="Rensing S."/>
            <person name="Lang D."/>
            <person name="Zimmer A."/>
            <person name="Terry A."/>
            <person name="Salamov A."/>
            <person name="Shapiro H."/>
            <person name="Nishiyama T."/>
            <person name="Perroud P.-F."/>
            <person name="Lindquist E."/>
            <person name="Kamisugi Y."/>
            <person name="Tanahashi T."/>
            <person name="Sakakibara K."/>
            <person name="Fujita T."/>
            <person name="Oishi K."/>
            <person name="Shin-I T."/>
            <person name="Kuroki Y."/>
            <person name="Toyoda A."/>
            <person name="Suzuki Y."/>
            <person name="Hashimoto A."/>
            <person name="Yamaguchi K."/>
            <person name="Sugano A."/>
            <person name="Kohara Y."/>
            <person name="Fujiyama A."/>
            <person name="Anterola A."/>
            <person name="Aoki S."/>
            <person name="Ashton N."/>
            <person name="Barbazuk W.B."/>
            <person name="Barker E."/>
            <person name="Bennetzen J."/>
            <person name="Bezanilla M."/>
            <person name="Blankenship R."/>
            <person name="Cho S.H."/>
            <person name="Dutcher S."/>
            <person name="Estelle M."/>
            <person name="Fawcett J.A."/>
            <person name="Gundlach H."/>
            <person name="Hanada K."/>
            <person name="Heyl A."/>
            <person name="Hicks K.A."/>
            <person name="Hugh J."/>
            <person name="Lohr M."/>
            <person name="Mayer K."/>
            <person name="Melkozernov A."/>
            <person name="Murata T."/>
            <person name="Nelson D."/>
            <person name="Pils B."/>
            <person name="Prigge M."/>
            <person name="Reiss B."/>
            <person name="Renner T."/>
            <person name="Rombauts S."/>
            <person name="Rushton P."/>
            <person name="Sanderfoot A."/>
            <person name="Schween G."/>
            <person name="Shiu S.-H."/>
            <person name="Stueber K."/>
            <person name="Theodoulou F.L."/>
            <person name="Tu H."/>
            <person name="Van de Peer Y."/>
            <person name="Verrier P.J."/>
            <person name="Waters E."/>
            <person name="Wood A."/>
            <person name="Yang L."/>
            <person name="Cove D."/>
            <person name="Cuming A."/>
            <person name="Hasebe M."/>
            <person name="Lucas S."/>
            <person name="Mishler D.B."/>
            <person name="Reski R."/>
            <person name="Grigoriev I."/>
            <person name="Quatrano R.S."/>
            <person name="Boore J.L."/>
        </authorList>
    </citation>
    <scope>NUCLEOTIDE SEQUENCE [LARGE SCALE GENOMIC DNA]</scope>
    <source>
        <strain evidence="12 13">cv. Gransden 2004</strain>
    </source>
</reference>
<evidence type="ECO:0000256" key="4">
    <source>
        <dbReference type="ARBA" id="ARBA00012086"/>
    </source>
</evidence>